<organism evidence="2 3">
    <name type="scientific">Phellinidium pouzarii</name>
    <dbReference type="NCBI Taxonomy" id="167371"/>
    <lineage>
        <taxon>Eukaryota</taxon>
        <taxon>Fungi</taxon>
        <taxon>Dikarya</taxon>
        <taxon>Basidiomycota</taxon>
        <taxon>Agaricomycotina</taxon>
        <taxon>Agaricomycetes</taxon>
        <taxon>Hymenochaetales</taxon>
        <taxon>Hymenochaetaceae</taxon>
        <taxon>Phellinidium</taxon>
    </lineage>
</organism>
<dbReference type="EMBL" id="SGPK01001273">
    <property type="protein sequence ID" value="THG93546.1"/>
    <property type="molecule type" value="Genomic_DNA"/>
</dbReference>
<dbReference type="InterPro" id="IPR008266">
    <property type="entry name" value="Tyr_kinase_AS"/>
</dbReference>
<dbReference type="InterPro" id="IPR051681">
    <property type="entry name" value="Ser/Thr_Kinases-Pseudokinases"/>
</dbReference>
<dbReference type="AlphaFoldDB" id="A0A4S4K6W0"/>
<comment type="caution">
    <text evidence="2">The sequence shown here is derived from an EMBL/GenBank/DDBJ whole genome shotgun (WGS) entry which is preliminary data.</text>
</comment>
<name>A0A4S4K6W0_9AGAM</name>
<dbReference type="Pfam" id="PF07714">
    <property type="entry name" value="PK_Tyr_Ser-Thr"/>
    <property type="match status" value="1"/>
</dbReference>
<evidence type="ECO:0000313" key="2">
    <source>
        <dbReference type="EMBL" id="THG93546.1"/>
    </source>
</evidence>
<reference evidence="2 3" key="1">
    <citation type="submission" date="2019-02" db="EMBL/GenBank/DDBJ databases">
        <title>Genome sequencing of the rare red list fungi Phellinidium pouzarii.</title>
        <authorList>
            <person name="Buettner E."/>
            <person name="Kellner H."/>
        </authorList>
    </citation>
    <scope>NUCLEOTIDE SEQUENCE [LARGE SCALE GENOMIC DNA]</scope>
    <source>
        <strain evidence="2 3">DSM 108285</strain>
    </source>
</reference>
<dbReference type="PROSITE" id="PS50011">
    <property type="entry name" value="PROTEIN_KINASE_DOM"/>
    <property type="match status" value="1"/>
</dbReference>
<keyword evidence="3" id="KW-1185">Reference proteome</keyword>
<feature type="domain" description="Protein kinase" evidence="1">
    <location>
        <begin position="76"/>
        <end position="354"/>
    </location>
</feature>
<dbReference type="Gene3D" id="1.10.510.10">
    <property type="entry name" value="Transferase(Phosphotransferase) domain 1"/>
    <property type="match status" value="1"/>
</dbReference>
<sequence length="357" mass="39364">MVNLGTAYRTHAEIHSDPKALDLAISIHEDALTLLTPAAHPEWDTEVRQNCLARSLMARGGERDVELPDLSNLVKRLTNFPSGCGGFADIFMGEWSKTRRLKQKVAIKVLRQHGFSIEGNGVNDRVNKMLRAGIRIWHALDHPNIVKLLGTCRGFSPYASMILPWFANGSLPSFLQKHKSLIYSERLRIIREVAAGLAYLHSNAIIHGDLTGANVLISDDHSACLSDFGLSVLARDFDLPSMSCFTSGAGGSVRWTAPELYAFSDGNDGAVQPRLTLQTDVYAFGCVALEIFSGEVPYCNVQNEMEVLLKYVVPGILPERPTKAVSDRHWNALKWCWATDSATRPSSKALSALFEDV</sequence>
<dbReference type="GO" id="GO:0005524">
    <property type="term" value="F:ATP binding"/>
    <property type="evidence" value="ECO:0007669"/>
    <property type="project" value="InterPro"/>
</dbReference>
<dbReference type="InterPro" id="IPR000719">
    <property type="entry name" value="Prot_kinase_dom"/>
</dbReference>
<dbReference type="GO" id="GO:0004674">
    <property type="term" value="F:protein serine/threonine kinase activity"/>
    <property type="evidence" value="ECO:0007669"/>
    <property type="project" value="TreeGrafter"/>
</dbReference>
<dbReference type="SUPFAM" id="SSF56112">
    <property type="entry name" value="Protein kinase-like (PK-like)"/>
    <property type="match status" value="1"/>
</dbReference>
<evidence type="ECO:0000313" key="3">
    <source>
        <dbReference type="Proteomes" id="UP000308199"/>
    </source>
</evidence>
<dbReference type="InterPro" id="IPR011009">
    <property type="entry name" value="Kinase-like_dom_sf"/>
</dbReference>
<evidence type="ECO:0000259" key="1">
    <source>
        <dbReference type="PROSITE" id="PS50011"/>
    </source>
</evidence>
<dbReference type="PANTHER" id="PTHR44329:SF214">
    <property type="entry name" value="PROTEIN KINASE DOMAIN-CONTAINING PROTEIN"/>
    <property type="match status" value="1"/>
</dbReference>
<protein>
    <recommendedName>
        <fullName evidence="1">Protein kinase domain-containing protein</fullName>
    </recommendedName>
</protein>
<dbReference type="Proteomes" id="UP000308199">
    <property type="component" value="Unassembled WGS sequence"/>
</dbReference>
<dbReference type="PANTHER" id="PTHR44329">
    <property type="entry name" value="SERINE/THREONINE-PROTEIN KINASE TNNI3K-RELATED"/>
    <property type="match status" value="1"/>
</dbReference>
<dbReference type="OrthoDB" id="346907at2759"/>
<dbReference type="PROSITE" id="PS00109">
    <property type="entry name" value="PROTEIN_KINASE_TYR"/>
    <property type="match status" value="1"/>
</dbReference>
<gene>
    <name evidence="2" type="ORF">EW145_g8351</name>
</gene>
<accession>A0A4S4K6W0</accession>
<dbReference type="InterPro" id="IPR001245">
    <property type="entry name" value="Ser-Thr/Tyr_kinase_cat_dom"/>
</dbReference>
<proteinExistence type="predicted"/>